<evidence type="ECO:0000313" key="2">
    <source>
        <dbReference type="EMBL" id="MPL66474.1"/>
    </source>
</evidence>
<evidence type="ECO:0000256" key="1">
    <source>
        <dbReference type="SAM" id="Phobius"/>
    </source>
</evidence>
<proteinExistence type="predicted"/>
<dbReference type="InterPro" id="IPR011990">
    <property type="entry name" value="TPR-like_helical_dom_sf"/>
</dbReference>
<dbReference type="EMBL" id="VSSQ01000032">
    <property type="protein sequence ID" value="MPL66474.1"/>
    <property type="molecule type" value="Genomic_DNA"/>
</dbReference>
<dbReference type="Gene3D" id="1.25.40.10">
    <property type="entry name" value="Tetratricopeptide repeat domain"/>
    <property type="match status" value="2"/>
</dbReference>
<dbReference type="Pfam" id="PF13424">
    <property type="entry name" value="TPR_12"/>
    <property type="match status" value="1"/>
</dbReference>
<keyword evidence="1" id="KW-1133">Transmembrane helix</keyword>
<name>A0A644THX5_9ZZZZ</name>
<dbReference type="SMART" id="SM00028">
    <property type="entry name" value="TPR"/>
    <property type="match status" value="3"/>
</dbReference>
<dbReference type="SUPFAM" id="SSF48452">
    <property type="entry name" value="TPR-like"/>
    <property type="match status" value="1"/>
</dbReference>
<dbReference type="InterPro" id="IPR019734">
    <property type="entry name" value="TPR_rpt"/>
</dbReference>
<organism evidence="2">
    <name type="scientific">bioreactor metagenome</name>
    <dbReference type="NCBI Taxonomy" id="1076179"/>
    <lineage>
        <taxon>unclassified sequences</taxon>
        <taxon>metagenomes</taxon>
        <taxon>ecological metagenomes</taxon>
    </lineage>
</organism>
<dbReference type="AlphaFoldDB" id="A0A644THX5"/>
<feature type="transmembrane region" description="Helical" evidence="1">
    <location>
        <begin position="32"/>
        <end position="53"/>
    </location>
</feature>
<comment type="caution">
    <text evidence="2">The sequence shown here is derived from an EMBL/GenBank/DDBJ whole genome shotgun (WGS) entry which is preliminary data.</text>
</comment>
<keyword evidence="1" id="KW-0812">Transmembrane</keyword>
<reference evidence="2" key="1">
    <citation type="submission" date="2019-08" db="EMBL/GenBank/DDBJ databases">
        <authorList>
            <person name="Kucharzyk K."/>
            <person name="Murdoch R.W."/>
            <person name="Higgins S."/>
            <person name="Loffler F."/>
        </authorList>
    </citation>
    <scope>NUCLEOTIDE SEQUENCE</scope>
</reference>
<evidence type="ECO:0008006" key="3">
    <source>
        <dbReference type="Google" id="ProtNLM"/>
    </source>
</evidence>
<gene>
    <name evidence="2" type="ORF">SDC9_12152</name>
</gene>
<accession>A0A644THX5</accession>
<protein>
    <recommendedName>
        <fullName evidence="3">Tetratricopeptide repeat-like domain-containing protein</fullName>
    </recommendedName>
</protein>
<sequence>MESKARLIKPDKVEEKTAAEKLSDFIAKNRKVFLIIVAVICLALAGVGIYALVSNGYSKNSSRAMEEVKTKIAAWNSESDEAKKAQQEAELIPALETVAKKWPRSFAAQQALYSIASLYGVKKDWAQAETYALQSADRRPGSYVAPMALEIAATAAEEQGKAEEAIGYYQRIVEKHKEDNPNLAHAYFSLGRLKEGASDYPAALEYYNTLLANFSGTDWALLAKNRVVYLKAQGYDN</sequence>
<keyword evidence="1" id="KW-0472">Membrane</keyword>